<dbReference type="AlphaFoldDB" id="A0A5B8ED37"/>
<dbReference type="Pfam" id="PF10934">
    <property type="entry name" value="Sheath_initiator"/>
    <property type="match status" value="1"/>
</dbReference>
<evidence type="ECO:0000313" key="1">
    <source>
        <dbReference type="EMBL" id="QDD70222.1"/>
    </source>
</evidence>
<dbReference type="EMBL" id="CP029754">
    <property type="protein sequence ID" value="QDD70222.1"/>
    <property type="molecule type" value="Genomic_DNA"/>
</dbReference>
<proteinExistence type="predicted"/>
<sequence length="128" mass="14244">MARDFLADENGDLVIDEDTHDFAWVTGVEEVAQRIRATLLIRYGEMVNLAPDQGADYSNFLGKNFNAELAAADMTTAIEDNVPEVETVTKINFTKLPHRRLLVSFQATVNLDDDNEQTVEGDVNIANN</sequence>
<protein>
    <submittedName>
        <fullName evidence="1">DUF2634 domain-containing protein</fullName>
    </submittedName>
</protein>
<organism evidence="1 2">
    <name type="scientific">Lactobacillus amylovorus</name>
    <dbReference type="NCBI Taxonomy" id="1604"/>
    <lineage>
        <taxon>Bacteria</taxon>
        <taxon>Bacillati</taxon>
        <taxon>Bacillota</taxon>
        <taxon>Bacilli</taxon>
        <taxon>Lactobacillales</taxon>
        <taxon>Lactobacillaceae</taxon>
        <taxon>Lactobacillus</taxon>
    </lineage>
</organism>
<evidence type="ECO:0000313" key="2">
    <source>
        <dbReference type="Proteomes" id="UP000312326"/>
    </source>
</evidence>
<reference evidence="1 2" key="1">
    <citation type="submission" date="2018-06" db="EMBL/GenBank/DDBJ databases">
        <title>Complete genome sequnece of Lactobacillus amylovorus PMRA3.</title>
        <authorList>
            <person name="Nam Y.-D."/>
            <person name="Chung W.-H."/>
            <person name="Park Y.S."/>
            <person name="Kang J."/>
        </authorList>
    </citation>
    <scope>NUCLEOTIDE SEQUENCE [LARGE SCALE GENOMIC DNA]</scope>
    <source>
        <strain evidence="1 2">PMRA3</strain>
    </source>
</reference>
<accession>A0A5B8ED37</accession>
<dbReference type="InterPro" id="IPR020288">
    <property type="entry name" value="Sheath_initiator"/>
</dbReference>
<dbReference type="SUPFAM" id="SSF160719">
    <property type="entry name" value="gpW/gp25-like"/>
    <property type="match status" value="1"/>
</dbReference>
<gene>
    <name evidence="1" type="ORF">DM298_04505</name>
</gene>
<dbReference type="Proteomes" id="UP000312326">
    <property type="component" value="Chromosome"/>
</dbReference>
<name>A0A5B8ED37_LACAM</name>
<dbReference type="Gene3D" id="3.10.450.40">
    <property type="match status" value="1"/>
</dbReference>
<dbReference type="RefSeq" id="WP_139962251.1">
    <property type="nucleotide sequence ID" value="NZ_CP029754.1"/>
</dbReference>